<dbReference type="Gene3D" id="2.70.98.40">
    <property type="entry name" value="Glycoside hydrolase, family 65, N-terminal domain"/>
    <property type="match status" value="1"/>
</dbReference>
<name>A0A806KI92_9BACT</name>
<feature type="domain" description="Glycosyl hydrolase 94 catalytic" evidence="4">
    <location>
        <begin position="303"/>
        <end position="721"/>
    </location>
</feature>
<dbReference type="InterPro" id="IPR037018">
    <property type="entry name" value="GH65_N"/>
</dbReference>
<dbReference type="EC" id="2.4.1.-" evidence="5"/>
<dbReference type="InterPro" id="IPR012341">
    <property type="entry name" value="6hp_glycosidase-like_sf"/>
</dbReference>
<evidence type="ECO:0000256" key="2">
    <source>
        <dbReference type="ARBA" id="ARBA00022679"/>
    </source>
</evidence>
<reference evidence="5" key="1">
    <citation type="submission" date="2012-03" db="EMBL/GenBank/DDBJ databases">
        <title>Functional metagenomics reveals considerable lignocellulase gene clusters in the gut microbiome of a wood-feeding higher termite.</title>
        <authorList>
            <person name="Liu N."/>
        </authorList>
    </citation>
    <scope>NUCLEOTIDE SEQUENCE</scope>
</reference>
<dbReference type="SMART" id="SM01068">
    <property type="entry name" value="CBM_X"/>
    <property type="match status" value="1"/>
</dbReference>
<dbReference type="PANTHER" id="PTHR37469">
    <property type="entry name" value="CELLOBIONIC ACID PHOSPHORYLASE-RELATED"/>
    <property type="match status" value="1"/>
</dbReference>
<dbReference type="GO" id="GO:0005975">
    <property type="term" value="P:carbohydrate metabolic process"/>
    <property type="evidence" value="ECO:0007669"/>
    <property type="project" value="InterPro"/>
</dbReference>
<dbReference type="InterPro" id="IPR033432">
    <property type="entry name" value="GH94_catalytic"/>
</dbReference>
<dbReference type="AlphaFoldDB" id="A0A806KI92"/>
<evidence type="ECO:0000313" key="5">
    <source>
        <dbReference type="EMBL" id="AGS52550.1"/>
    </source>
</evidence>
<dbReference type="Gene3D" id="1.50.10.10">
    <property type="match status" value="1"/>
</dbReference>
<dbReference type="InterPro" id="IPR037828">
    <property type="entry name" value="GH94N_ChBP"/>
</dbReference>
<feature type="domain" description="Glycosyl hydrolase 94 supersandwich" evidence="3">
    <location>
        <begin position="11"/>
        <end position="289"/>
    </location>
</feature>
<dbReference type="InterPro" id="IPR011013">
    <property type="entry name" value="Gal_mutarotase_sf_dom"/>
</dbReference>
<protein>
    <submittedName>
        <fullName evidence="5">Chitobiose phosphorylase</fullName>
        <ecNumber evidence="5">2.4.1.-</ecNumber>
    </submittedName>
</protein>
<organism evidence="5">
    <name type="scientific">uncultured bacterium contig00023</name>
    <dbReference type="NCBI Taxonomy" id="1181512"/>
    <lineage>
        <taxon>Bacteria</taxon>
        <taxon>environmental samples</taxon>
    </lineage>
</organism>
<dbReference type="Pfam" id="PF06165">
    <property type="entry name" value="GH94_b-supersand"/>
    <property type="match status" value="1"/>
</dbReference>
<evidence type="ECO:0000259" key="3">
    <source>
        <dbReference type="Pfam" id="PF06165"/>
    </source>
</evidence>
<keyword evidence="1 5" id="KW-0328">Glycosyltransferase</keyword>
<keyword evidence="2 5" id="KW-0808">Transferase</keyword>
<dbReference type="InterPro" id="IPR008928">
    <property type="entry name" value="6-hairpin_glycosidase_sf"/>
</dbReference>
<dbReference type="Pfam" id="PF17167">
    <property type="entry name" value="Glyco_hydro_94"/>
    <property type="match status" value="1"/>
</dbReference>
<dbReference type="SUPFAM" id="SSF48208">
    <property type="entry name" value="Six-hairpin glycosidases"/>
    <property type="match status" value="1"/>
</dbReference>
<evidence type="ECO:0000256" key="1">
    <source>
        <dbReference type="ARBA" id="ARBA00022676"/>
    </source>
</evidence>
<dbReference type="SUPFAM" id="SSF74650">
    <property type="entry name" value="Galactose mutarotase-like"/>
    <property type="match status" value="1"/>
</dbReference>
<accession>A0A806KI92</accession>
<dbReference type="PANTHER" id="PTHR37469:SF3">
    <property type="entry name" value="PUTATIVE-RELATED"/>
    <property type="match status" value="1"/>
</dbReference>
<evidence type="ECO:0000259" key="4">
    <source>
        <dbReference type="Pfam" id="PF17167"/>
    </source>
</evidence>
<sequence>MQYGYFDPEQREFVIDKPDTPSPWANYLGSPAYGAIISNNAGGYSFVKSGAAGRLIRYRFNEQDRPGRYVYLRDDESGDYWSASWQPVGKPLAQFKSTCRHGTGYTILEAEYKDIQSEALYYVPHGADYEVWKVKVTNKGNKARKISCFGFVEFTTDSFYEQDQVNLQYTQFITRTYFKEKFILQTINENFPMGIKESDVKSRFFGLAGAKVASYCGDKASFLGRYRDYGNPVSVENGKLDGTLNYNLNPCGALHTTLELAPGKSAEFVFLMGQKWEKLAAELVARYENISLVDKEVAELKKYWHSRLSNLKVNTPDENFNNMINTWNAYQCFITFVWSRAASLIYCGQRNGYGYRDTVQDIQGIIHLDPEMALEKIKFMISAQVNHGGALPLVKYNHNPGHEDKPEDESYRKDTGHPSYRADDALWLFPTVWKYIAETGNTALLDEIIPYADSGQDTLFNHLKKAIDFSLNHLGVHGLPAGLHADWNDCLRLGAKGISVFVALQLYYGFEIMIRFAKYKKDSATEKQMAELKEKFGKIIEDRCWDKDRFIRGITEKDMVVGKAGDPEASLWLNPQTWAVISGYANEERGKAILDLVHKELNTKYGARLMAPSYRKHAFDGALALLFNPSTKENGGIFLQSQGWLILAEALLGRGGRAVEYYLESCPAAQNSIAEIRVMEPYAYSQFTESTDSPFEGRSHVHWLTGTASTVMVGSVEGILGLRPDIEGLRLSPAIPSSWKSFTMEKTFRGSKLNIKVNNPDGKESGCKKLTVNGTVMEGDYIPASVLKAENEVVLEM</sequence>
<dbReference type="Gene3D" id="2.60.420.10">
    <property type="entry name" value="Maltose phosphorylase, domain 3"/>
    <property type="match status" value="1"/>
</dbReference>
<dbReference type="InterPro" id="IPR052047">
    <property type="entry name" value="GH94_Enzymes"/>
</dbReference>
<dbReference type="InterPro" id="IPR010383">
    <property type="entry name" value="Glyco_hydrolase_94_b-supersand"/>
</dbReference>
<proteinExistence type="predicted"/>
<dbReference type="GO" id="GO:0016757">
    <property type="term" value="F:glycosyltransferase activity"/>
    <property type="evidence" value="ECO:0007669"/>
    <property type="project" value="UniProtKB-KW"/>
</dbReference>
<dbReference type="GO" id="GO:0030246">
    <property type="term" value="F:carbohydrate binding"/>
    <property type="evidence" value="ECO:0007669"/>
    <property type="project" value="InterPro"/>
</dbReference>
<dbReference type="CDD" id="cd11755">
    <property type="entry name" value="GH94N_ChBP_like"/>
    <property type="match status" value="1"/>
</dbReference>
<dbReference type="EMBL" id="JQ844201">
    <property type="protein sequence ID" value="AGS52550.1"/>
    <property type="molecule type" value="Genomic_DNA"/>
</dbReference>